<reference evidence="1" key="1">
    <citation type="submission" date="2022-07" db="EMBL/GenBank/DDBJ databases">
        <title>Genome Sequence of Lecanicillium saksenae.</title>
        <authorList>
            <person name="Buettner E."/>
        </authorList>
    </citation>
    <scope>NUCLEOTIDE SEQUENCE</scope>
    <source>
        <strain evidence="1">VT-O1</strain>
    </source>
</reference>
<gene>
    <name evidence="1" type="ORF">NLG97_g6478</name>
</gene>
<evidence type="ECO:0000313" key="2">
    <source>
        <dbReference type="Proteomes" id="UP001148737"/>
    </source>
</evidence>
<comment type="caution">
    <text evidence="1">The sequence shown here is derived from an EMBL/GenBank/DDBJ whole genome shotgun (WGS) entry which is preliminary data.</text>
</comment>
<accession>A0ACC1QPN1</accession>
<keyword evidence="2" id="KW-1185">Reference proteome</keyword>
<dbReference type="EMBL" id="JANAKD010000860">
    <property type="protein sequence ID" value="KAJ3487132.1"/>
    <property type="molecule type" value="Genomic_DNA"/>
</dbReference>
<evidence type="ECO:0000313" key="1">
    <source>
        <dbReference type="EMBL" id="KAJ3487132.1"/>
    </source>
</evidence>
<dbReference type="Proteomes" id="UP001148737">
    <property type="component" value="Unassembled WGS sequence"/>
</dbReference>
<proteinExistence type="predicted"/>
<protein>
    <submittedName>
        <fullName evidence="1">Uncharacterized protein</fullName>
    </submittedName>
</protein>
<organism evidence="1 2">
    <name type="scientific">Lecanicillium saksenae</name>
    <dbReference type="NCBI Taxonomy" id="468837"/>
    <lineage>
        <taxon>Eukaryota</taxon>
        <taxon>Fungi</taxon>
        <taxon>Dikarya</taxon>
        <taxon>Ascomycota</taxon>
        <taxon>Pezizomycotina</taxon>
        <taxon>Sordariomycetes</taxon>
        <taxon>Hypocreomycetidae</taxon>
        <taxon>Hypocreales</taxon>
        <taxon>Cordycipitaceae</taxon>
        <taxon>Lecanicillium</taxon>
    </lineage>
</organism>
<sequence length="550" mass="59496">MMPSGRAGQTLAYGKSCLPGASLRALGGQKNNAISRIAQLEGKLDGLVSLLGTARVLDQASAATTSALPSPPHQPAPAISSQAPTSGSAPPPGPSTRVRSKSSGAPVSNEPSWEESEECVRRFRTEMLQYFPFLNLPSNTHQLSRERPFLFRCVVAAAAPSTRLKLALGRSIKQTLAQRMVVETGPDSITLDLLLGLLVFLAWGHDYILQSNPATLSRFTQFAIAIVFELRLNKMPPVESNMLPGGGQSQECSLGMMDSCQSLDEIRALFACFIMSSIDQVLSCQVRLQLVAADTETARNTTTAAAFYVKSLRSNVSRINASIPAALVNDRALNASLYYTELSILSLALSDRSHKPGQDLHRLEAQHECLNIIKVALDSFFSIPLAEYAGISFPFFTHLARYILVLYKLSTVEEPSLDGNLVRSSVDVLQVMDRLIGNIQQARSMDGERSAGGLLDKSLKIFASICEFELQSEALTMTPNVENYEIAPLTAEKGAAEVASEDSNGEETIEYVTGLRLISILVAGTLVQFVMMPDQSIIGTVGVSLLTLRR</sequence>
<name>A0ACC1QPN1_9HYPO</name>